<reference evidence="2" key="2">
    <citation type="journal article" date="2024" name="Plant">
        <title>Genomic evolution and insights into agronomic trait innovations of Sesamum species.</title>
        <authorList>
            <person name="Miao H."/>
            <person name="Wang L."/>
            <person name="Qu L."/>
            <person name="Liu H."/>
            <person name="Sun Y."/>
            <person name="Le M."/>
            <person name="Wang Q."/>
            <person name="Wei S."/>
            <person name="Zheng Y."/>
            <person name="Lin W."/>
            <person name="Duan Y."/>
            <person name="Cao H."/>
            <person name="Xiong S."/>
            <person name="Wang X."/>
            <person name="Wei L."/>
            <person name="Li C."/>
            <person name="Ma Q."/>
            <person name="Ju M."/>
            <person name="Zhao R."/>
            <person name="Li G."/>
            <person name="Mu C."/>
            <person name="Tian Q."/>
            <person name="Mei H."/>
            <person name="Zhang T."/>
            <person name="Gao T."/>
            <person name="Zhang H."/>
        </authorList>
    </citation>
    <scope>NUCLEOTIDE SEQUENCE</scope>
    <source>
        <strain evidence="2">KEN8</strain>
    </source>
</reference>
<dbReference type="PANTHER" id="PTHR31580">
    <property type="entry name" value="FILAMENT-LIKE PLANT PROTEIN 4"/>
    <property type="match status" value="1"/>
</dbReference>
<feature type="compositionally biased region" description="Low complexity" evidence="1">
    <location>
        <begin position="19"/>
        <end position="28"/>
    </location>
</feature>
<accession>A0AAW2QN47</accession>
<evidence type="ECO:0000256" key="1">
    <source>
        <dbReference type="SAM" id="MobiDB-lite"/>
    </source>
</evidence>
<organism evidence="2">
    <name type="scientific">Sesamum calycinum</name>
    <dbReference type="NCBI Taxonomy" id="2727403"/>
    <lineage>
        <taxon>Eukaryota</taxon>
        <taxon>Viridiplantae</taxon>
        <taxon>Streptophyta</taxon>
        <taxon>Embryophyta</taxon>
        <taxon>Tracheophyta</taxon>
        <taxon>Spermatophyta</taxon>
        <taxon>Magnoliopsida</taxon>
        <taxon>eudicotyledons</taxon>
        <taxon>Gunneridae</taxon>
        <taxon>Pentapetalae</taxon>
        <taxon>asterids</taxon>
        <taxon>lamiids</taxon>
        <taxon>Lamiales</taxon>
        <taxon>Pedaliaceae</taxon>
        <taxon>Sesamum</taxon>
    </lineage>
</organism>
<feature type="compositionally biased region" description="Polar residues" evidence="1">
    <location>
        <begin position="45"/>
        <end position="58"/>
    </location>
</feature>
<comment type="caution">
    <text evidence="2">The sequence shown here is derived from an EMBL/GenBank/DDBJ whole genome shotgun (WGS) entry which is preliminary data.</text>
</comment>
<feature type="compositionally biased region" description="Basic and acidic residues" evidence="1">
    <location>
        <begin position="29"/>
        <end position="44"/>
    </location>
</feature>
<gene>
    <name evidence="2" type="ORF">Scaly_1145100</name>
</gene>
<protein>
    <submittedName>
        <fullName evidence="2">Filament-like plant protein 3</fullName>
    </submittedName>
</protein>
<evidence type="ECO:0000313" key="2">
    <source>
        <dbReference type="EMBL" id="KAL0369262.1"/>
    </source>
</evidence>
<proteinExistence type="predicted"/>
<dbReference type="AlphaFoldDB" id="A0AAW2QN47"/>
<reference evidence="2" key="1">
    <citation type="submission" date="2020-06" db="EMBL/GenBank/DDBJ databases">
        <authorList>
            <person name="Li T."/>
            <person name="Hu X."/>
            <person name="Zhang T."/>
            <person name="Song X."/>
            <person name="Zhang H."/>
            <person name="Dai N."/>
            <person name="Sheng W."/>
            <person name="Hou X."/>
            <person name="Wei L."/>
        </authorList>
    </citation>
    <scope>NUCLEOTIDE SEQUENCE</scope>
    <source>
        <strain evidence="2">KEN8</strain>
        <tissue evidence="2">Leaf</tissue>
    </source>
</reference>
<name>A0AAW2QN47_9LAMI</name>
<feature type="compositionally biased region" description="Basic and acidic residues" evidence="1">
    <location>
        <begin position="1"/>
        <end position="18"/>
    </location>
</feature>
<dbReference type="EMBL" id="JACGWM010000006">
    <property type="protein sequence ID" value="KAL0369262.1"/>
    <property type="molecule type" value="Genomic_DNA"/>
</dbReference>
<dbReference type="PANTHER" id="PTHR31580:SF5">
    <property type="entry name" value="FILAMENT-LIKE PLANT PROTEIN 1-RELATED"/>
    <property type="match status" value="1"/>
</dbReference>
<sequence>MEKRKWLWKRKSSERSPGESDSSGSFSSHSERYSDEQETLRESPNDSSQSPEVTSRATVTDDEVRESVKTLTEKLSAAL</sequence>
<feature type="region of interest" description="Disordered" evidence="1">
    <location>
        <begin position="1"/>
        <end position="65"/>
    </location>
</feature>